<dbReference type="RefSeq" id="XP_042914953.1">
    <property type="nucleotide sequence ID" value="XM_043072494.1"/>
</dbReference>
<protein>
    <submittedName>
        <fullName evidence="2">Uncharacterized protein</fullName>
    </submittedName>
</protein>
<dbReference type="GeneID" id="66057107"/>
<gene>
    <name evidence="2" type="ORF">CHLRE_17g734125v5</name>
</gene>
<proteinExistence type="predicted"/>
<keyword evidence="1" id="KW-0472">Membrane</keyword>
<accession>A0A2K3CR82</accession>
<dbReference type="EMBL" id="CM008978">
    <property type="protein sequence ID" value="PNW70788.1"/>
    <property type="molecule type" value="Genomic_DNA"/>
</dbReference>
<dbReference type="InParanoid" id="A0A2K3CR82"/>
<reference evidence="2 3" key="1">
    <citation type="journal article" date="2007" name="Science">
        <title>The Chlamydomonas genome reveals the evolution of key animal and plant functions.</title>
        <authorList>
            <person name="Merchant S.S."/>
            <person name="Prochnik S.E."/>
            <person name="Vallon O."/>
            <person name="Harris E.H."/>
            <person name="Karpowicz S.J."/>
            <person name="Witman G.B."/>
            <person name="Terry A."/>
            <person name="Salamov A."/>
            <person name="Fritz-Laylin L.K."/>
            <person name="Marechal-Drouard L."/>
            <person name="Marshall W.F."/>
            <person name="Qu L.H."/>
            <person name="Nelson D.R."/>
            <person name="Sanderfoot A.A."/>
            <person name="Spalding M.H."/>
            <person name="Kapitonov V.V."/>
            <person name="Ren Q."/>
            <person name="Ferris P."/>
            <person name="Lindquist E."/>
            <person name="Shapiro H."/>
            <person name="Lucas S.M."/>
            <person name="Grimwood J."/>
            <person name="Schmutz J."/>
            <person name="Cardol P."/>
            <person name="Cerutti H."/>
            <person name="Chanfreau G."/>
            <person name="Chen C.L."/>
            <person name="Cognat V."/>
            <person name="Croft M.T."/>
            <person name="Dent R."/>
            <person name="Dutcher S."/>
            <person name="Fernandez E."/>
            <person name="Fukuzawa H."/>
            <person name="Gonzalez-Ballester D."/>
            <person name="Gonzalez-Halphen D."/>
            <person name="Hallmann A."/>
            <person name="Hanikenne M."/>
            <person name="Hippler M."/>
            <person name="Inwood W."/>
            <person name="Jabbari K."/>
            <person name="Kalanon M."/>
            <person name="Kuras R."/>
            <person name="Lefebvre P.A."/>
            <person name="Lemaire S.D."/>
            <person name="Lobanov A.V."/>
            <person name="Lohr M."/>
            <person name="Manuell A."/>
            <person name="Meier I."/>
            <person name="Mets L."/>
            <person name="Mittag M."/>
            <person name="Mittelmeier T."/>
            <person name="Moroney J.V."/>
            <person name="Moseley J."/>
            <person name="Napoli C."/>
            <person name="Nedelcu A.M."/>
            <person name="Niyogi K."/>
            <person name="Novoselov S.V."/>
            <person name="Paulsen I.T."/>
            <person name="Pazour G."/>
            <person name="Purton S."/>
            <person name="Ral J.P."/>
            <person name="Riano-Pachon D.M."/>
            <person name="Riekhof W."/>
            <person name="Rymarquis L."/>
            <person name="Schroda M."/>
            <person name="Stern D."/>
            <person name="Umen J."/>
            <person name="Willows R."/>
            <person name="Wilson N."/>
            <person name="Zimmer S.L."/>
            <person name="Allmer J."/>
            <person name="Balk J."/>
            <person name="Bisova K."/>
            <person name="Chen C.J."/>
            <person name="Elias M."/>
            <person name="Gendler K."/>
            <person name="Hauser C."/>
            <person name="Lamb M.R."/>
            <person name="Ledford H."/>
            <person name="Long J.C."/>
            <person name="Minagawa J."/>
            <person name="Page M.D."/>
            <person name="Pan J."/>
            <person name="Pootakham W."/>
            <person name="Roje S."/>
            <person name="Rose A."/>
            <person name="Stahlberg E."/>
            <person name="Terauchi A.M."/>
            <person name="Yang P."/>
            <person name="Ball S."/>
            <person name="Bowler C."/>
            <person name="Dieckmann C.L."/>
            <person name="Gladyshev V.N."/>
            <person name="Green P."/>
            <person name="Jorgensen R."/>
            <person name="Mayfield S."/>
            <person name="Mueller-Roeber B."/>
            <person name="Rajamani S."/>
            <person name="Sayre R.T."/>
            <person name="Brokstein P."/>
            <person name="Dubchak I."/>
            <person name="Goodstein D."/>
            <person name="Hornick L."/>
            <person name="Huang Y.W."/>
            <person name="Jhaveri J."/>
            <person name="Luo Y."/>
            <person name="Martinez D."/>
            <person name="Ngau W.C."/>
            <person name="Otillar B."/>
            <person name="Poliakov A."/>
            <person name="Porter A."/>
            <person name="Szajkowski L."/>
            <person name="Werner G."/>
            <person name="Zhou K."/>
            <person name="Grigoriev I.V."/>
            <person name="Rokhsar D.S."/>
            <person name="Grossman A.R."/>
        </authorList>
    </citation>
    <scope>NUCLEOTIDE SEQUENCE [LARGE SCALE GENOMIC DNA]</scope>
    <source>
        <strain evidence="3">CC-503</strain>
    </source>
</reference>
<keyword evidence="1" id="KW-1133">Transmembrane helix</keyword>
<name>A0A2K3CR82_CHLRE</name>
<keyword evidence="3" id="KW-1185">Reference proteome</keyword>
<organism evidence="2 3">
    <name type="scientific">Chlamydomonas reinhardtii</name>
    <name type="common">Chlamydomonas smithii</name>
    <dbReference type="NCBI Taxonomy" id="3055"/>
    <lineage>
        <taxon>Eukaryota</taxon>
        <taxon>Viridiplantae</taxon>
        <taxon>Chlorophyta</taxon>
        <taxon>core chlorophytes</taxon>
        <taxon>Chlorophyceae</taxon>
        <taxon>CS clade</taxon>
        <taxon>Chlamydomonadales</taxon>
        <taxon>Chlamydomonadaceae</taxon>
        <taxon>Chlamydomonas</taxon>
    </lineage>
</organism>
<feature type="transmembrane region" description="Helical" evidence="1">
    <location>
        <begin position="27"/>
        <end position="53"/>
    </location>
</feature>
<dbReference type="KEGG" id="cre:CHLRE_17g734125v5"/>
<evidence type="ECO:0000256" key="1">
    <source>
        <dbReference type="SAM" id="Phobius"/>
    </source>
</evidence>
<dbReference type="AlphaFoldDB" id="A0A2K3CR82"/>
<feature type="transmembrane region" description="Helical" evidence="1">
    <location>
        <begin position="65"/>
        <end position="85"/>
    </location>
</feature>
<dbReference type="Proteomes" id="UP000006906">
    <property type="component" value="Chromosome 17"/>
</dbReference>
<keyword evidence="1" id="KW-0812">Transmembrane</keyword>
<dbReference type="Gramene" id="PNW70788">
    <property type="protein sequence ID" value="PNW70788"/>
    <property type="gene ID" value="CHLRE_17g734125v5"/>
</dbReference>
<sequence length="181" mass="18369">MTAEADPPPCQATVRSDHVLVNCGMGAIGGIVITALVMNPGGLPQVLIAFFDLVKHFTTLSDNQLRTVALLGLVVLTVIFGPSWVSSWVGGNGRDGGNGGGGGNTGNIGNGGGGGNGGNNGGAAGPIALPSVDAAVGRGSCRCPGLGPNDCLMDHTAKSGRPTVWCQQCRRWVRNLPWPDR</sequence>
<evidence type="ECO:0000313" key="3">
    <source>
        <dbReference type="Proteomes" id="UP000006906"/>
    </source>
</evidence>
<evidence type="ECO:0000313" key="2">
    <source>
        <dbReference type="EMBL" id="PNW70788.1"/>
    </source>
</evidence>